<dbReference type="AlphaFoldDB" id="A0AAW1MLN6"/>
<dbReference type="Proteomes" id="UP001458880">
    <property type="component" value="Unassembled WGS sequence"/>
</dbReference>
<evidence type="ECO:0000256" key="8">
    <source>
        <dbReference type="SAM" id="MobiDB-lite"/>
    </source>
</evidence>
<evidence type="ECO:0000313" key="10">
    <source>
        <dbReference type="EMBL" id="KAK9746904.1"/>
    </source>
</evidence>
<dbReference type="EMBL" id="JASPKY010000036">
    <property type="protein sequence ID" value="KAK9746904.1"/>
    <property type="molecule type" value="Genomic_DNA"/>
</dbReference>
<evidence type="ECO:0000313" key="11">
    <source>
        <dbReference type="Proteomes" id="UP001458880"/>
    </source>
</evidence>
<reference evidence="10 11" key="1">
    <citation type="journal article" date="2024" name="BMC Genomics">
        <title>De novo assembly and annotation of Popillia japonica's genome with initial clues to its potential as an invasive pest.</title>
        <authorList>
            <person name="Cucini C."/>
            <person name="Boschi S."/>
            <person name="Funari R."/>
            <person name="Cardaioli E."/>
            <person name="Iannotti N."/>
            <person name="Marturano G."/>
            <person name="Paoli F."/>
            <person name="Bruttini M."/>
            <person name="Carapelli A."/>
            <person name="Frati F."/>
            <person name="Nardi F."/>
        </authorList>
    </citation>
    <scope>NUCLEOTIDE SEQUENCE [LARGE SCALE GENOMIC DNA]</scope>
    <source>
        <strain evidence="10">DMR45628</strain>
    </source>
</reference>
<dbReference type="SUPFAM" id="SSF57959">
    <property type="entry name" value="Leucine zipper domain"/>
    <property type="match status" value="1"/>
</dbReference>
<evidence type="ECO:0000256" key="7">
    <source>
        <dbReference type="SAM" id="Coils"/>
    </source>
</evidence>
<dbReference type="GO" id="GO:0005634">
    <property type="term" value="C:nucleus"/>
    <property type="evidence" value="ECO:0007669"/>
    <property type="project" value="TreeGrafter"/>
</dbReference>
<dbReference type="InterPro" id="IPR052470">
    <property type="entry name" value="ER_Stress-Reg_TF"/>
</dbReference>
<evidence type="ECO:0000259" key="9">
    <source>
        <dbReference type="PROSITE" id="PS50217"/>
    </source>
</evidence>
<dbReference type="CDD" id="cd14691">
    <property type="entry name" value="bZIP_XBP1"/>
    <property type="match status" value="1"/>
</dbReference>
<evidence type="ECO:0000256" key="2">
    <source>
        <dbReference type="ARBA" id="ARBA00023015"/>
    </source>
</evidence>
<sequence length="350" mass="39546">MSMSVPAILKYLNNNNDNDYNVLVDMENNDSPGRSKKRRLDHLTWEEKIQRKKLKNRVAAQTSRDRKKAKMEQMESAIKELFDKNEQLISECGQGVVEDCAGLPSLPDLLDELNRDVDLSSLEEITQSLLQDIAADLEASAQKANCQEPERTTKECPEQVVGPTSELVESDRCDSLTDEGDELQSEISQYLLLHHDYFAKRDNTKTMHKNKRRSQPYNTHTKSNKIKDKLSTKTKYKEILPKIVNVKPEIIIDQCESDLVYGTYDENTSCILIVNNDNLRLEEAVTEVTTTENVPGSPLSTNYLQTPSSDYSRDSLSPAPSSGYESIGSPSSETDIWDECVSELFPSLVL</sequence>
<proteinExistence type="predicted"/>
<feature type="compositionally biased region" description="Low complexity" evidence="8">
    <location>
        <begin position="320"/>
        <end position="333"/>
    </location>
</feature>
<feature type="compositionally biased region" description="Basic and acidic residues" evidence="8">
    <location>
        <begin position="148"/>
        <end position="157"/>
    </location>
</feature>
<dbReference type="Gene3D" id="1.20.5.170">
    <property type="match status" value="1"/>
</dbReference>
<evidence type="ECO:0000256" key="3">
    <source>
        <dbReference type="ARBA" id="ARBA00023125"/>
    </source>
</evidence>
<organism evidence="10 11">
    <name type="scientific">Popillia japonica</name>
    <name type="common">Japanese beetle</name>
    <dbReference type="NCBI Taxonomy" id="7064"/>
    <lineage>
        <taxon>Eukaryota</taxon>
        <taxon>Metazoa</taxon>
        <taxon>Ecdysozoa</taxon>
        <taxon>Arthropoda</taxon>
        <taxon>Hexapoda</taxon>
        <taxon>Insecta</taxon>
        <taxon>Pterygota</taxon>
        <taxon>Neoptera</taxon>
        <taxon>Endopterygota</taxon>
        <taxon>Coleoptera</taxon>
        <taxon>Polyphaga</taxon>
        <taxon>Scarabaeiformia</taxon>
        <taxon>Scarabaeidae</taxon>
        <taxon>Rutelinae</taxon>
        <taxon>Popillia</taxon>
    </lineage>
</organism>
<feature type="region of interest" description="Disordered" evidence="8">
    <location>
        <begin position="290"/>
        <end position="333"/>
    </location>
</feature>
<protein>
    <recommendedName>
        <fullName evidence="6">X-box-binding protein 1</fullName>
    </recommendedName>
</protein>
<keyword evidence="5" id="KW-0539">Nucleus</keyword>
<dbReference type="PROSITE" id="PS50217">
    <property type="entry name" value="BZIP"/>
    <property type="match status" value="1"/>
</dbReference>
<dbReference type="GO" id="GO:0000981">
    <property type="term" value="F:DNA-binding transcription factor activity, RNA polymerase II-specific"/>
    <property type="evidence" value="ECO:0007669"/>
    <property type="project" value="TreeGrafter"/>
</dbReference>
<dbReference type="SMART" id="SM00338">
    <property type="entry name" value="BRLZ"/>
    <property type="match status" value="1"/>
</dbReference>
<keyword evidence="4" id="KW-0804">Transcription</keyword>
<dbReference type="InterPro" id="IPR004827">
    <property type="entry name" value="bZIP"/>
</dbReference>
<dbReference type="Pfam" id="PF00170">
    <property type="entry name" value="bZIP_1"/>
    <property type="match status" value="1"/>
</dbReference>
<evidence type="ECO:0000256" key="6">
    <source>
        <dbReference type="ARBA" id="ARBA00040165"/>
    </source>
</evidence>
<keyword evidence="1" id="KW-0832">Ubl conjugation</keyword>
<feature type="domain" description="BZIP" evidence="9">
    <location>
        <begin position="46"/>
        <end position="91"/>
    </location>
</feature>
<name>A0AAW1MLN6_POPJA</name>
<evidence type="ECO:0000256" key="5">
    <source>
        <dbReference type="ARBA" id="ARBA00023242"/>
    </source>
</evidence>
<keyword evidence="7" id="KW-0175">Coiled coil</keyword>
<keyword evidence="11" id="KW-1185">Reference proteome</keyword>
<keyword evidence="3" id="KW-0238">DNA-binding</keyword>
<feature type="coiled-coil region" evidence="7">
    <location>
        <begin position="64"/>
        <end position="91"/>
    </location>
</feature>
<dbReference type="InterPro" id="IPR046347">
    <property type="entry name" value="bZIP_sf"/>
</dbReference>
<keyword evidence="2" id="KW-0805">Transcription regulation</keyword>
<dbReference type="PANTHER" id="PTHR46542">
    <property type="entry name" value="X-BOX BINDING PROTEIN 1"/>
    <property type="match status" value="1"/>
</dbReference>
<evidence type="ECO:0000256" key="1">
    <source>
        <dbReference type="ARBA" id="ARBA00022843"/>
    </source>
</evidence>
<accession>A0AAW1MLN6</accession>
<gene>
    <name evidence="10" type="ORF">QE152_g5794</name>
</gene>
<dbReference type="PROSITE" id="PS00036">
    <property type="entry name" value="BZIP_BASIC"/>
    <property type="match status" value="1"/>
</dbReference>
<feature type="compositionally biased region" description="Polar residues" evidence="8">
    <location>
        <begin position="298"/>
        <end position="319"/>
    </location>
</feature>
<dbReference type="PANTHER" id="PTHR46542:SF1">
    <property type="entry name" value="X-BOX BINDING PROTEIN 1"/>
    <property type="match status" value="1"/>
</dbReference>
<feature type="region of interest" description="Disordered" evidence="8">
    <location>
        <begin position="145"/>
        <end position="164"/>
    </location>
</feature>
<dbReference type="GO" id="GO:0000977">
    <property type="term" value="F:RNA polymerase II transcription regulatory region sequence-specific DNA binding"/>
    <property type="evidence" value="ECO:0007669"/>
    <property type="project" value="TreeGrafter"/>
</dbReference>
<comment type="caution">
    <text evidence="10">The sequence shown here is derived from an EMBL/GenBank/DDBJ whole genome shotgun (WGS) entry which is preliminary data.</text>
</comment>
<evidence type="ECO:0000256" key="4">
    <source>
        <dbReference type="ARBA" id="ARBA00023163"/>
    </source>
</evidence>